<dbReference type="GO" id="GO:0003824">
    <property type="term" value="F:catalytic activity"/>
    <property type="evidence" value="ECO:0007669"/>
    <property type="project" value="UniProtKB-ARBA"/>
</dbReference>
<dbReference type="InterPro" id="IPR035919">
    <property type="entry name" value="EAL_sf"/>
</dbReference>
<accession>A0A2K8UJF9</accession>
<feature type="domain" description="PAS" evidence="3">
    <location>
        <begin position="392"/>
        <end position="438"/>
    </location>
</feature>
<dbReference type="PANTHER" id="PTHR44757:SF2">
    <property type="entry name" value="BIOFILM ARCHITECTURE MAINTENANCE PROTEIN MBAA"/>
    <property type="match status" value="1"/>
</dbReference>
<evidence type="ECO:0000313" key="9">
    <source>
        <dbReference type="Proteomes" id="UP000232638"/>
    </source>
</evidence>
<name>A0A2K8UJF9_9GAMM</name>
<evidence type="ECO:0000259" key="3">
    <source>
        <dbReference type="PROSITE" id="PS50112"/>
    </source>
</evidence>
<dbReference type="InterPro" id="IPR046342">
    <property type="entry name" value="CBS_dom_sf"/>
</dbReference>
<dbReference type="InterPro" id="IPR003018">
    <property type="entry name" value="GAF"/>
</dbReference>
<dbReference type="CDD" id="cd01949">
    <property type="entry name" value="GGDEF"/>
    <property type="match status" value="1"/>
</dbReference>
<dbReference type="CDD" id="cd00130">
    <property type="entry name" value="PAS"/>
    <property type="match status" value="3"/>
</dbReference>
<dbReference type="Pfam" id="PF00990">
    <property type="entry name" value="GGDEF"/>
    <property type="match status" value="1"/>
</dbReference>
<dbReference type="CDD" id="cd01948">
    <property type="entry name" value="EAL"/>
    <property type="match status" value="1"/>
</dbReference>
<dbReference type="InterPro" id="IPR001633">
    <property type="entry name" value="EAL_dom"/>
</dbReference>
<dbReference type="PROSITE" id="PS50883">
    <property type="entry name" value="EAL"/>
    <property type="match status" value="1"/>
</dbReference>
<keyword evidence="8" id="KW-0614">Plasmid</keyword>
<evidence type="ECO:0000259" key="6">
    <source>
        <dbReference type="PROSITE" id="PS50887"/>
    </source>
</evidence>
<dbReference type="RefSeq" id="WP_100923306.1">
    <property type="nucleotide sequence ID" value="NZ_CP020372.1"/>
</dbReference>
<feature type="domain" description="PAS" evidence="3">
    <location>
        <begin position="686"/>
        <end position="738"/>
    </location>
</feature>
<dbReference type="PROSITE" id="PS51371">
    <property type="entry name" value="CBS"/>
    <property type="match status" value="2"/>
</dbReference>
<gene>
    <name evidence="8" type="ORF">THSYN_32995</name>
</gene>
<dbReference type="Gene3D" id="3.10.580.10">
    <property type="entry name" value="CBS-domain"/>
    <property type="match status" value="2"/>
</dbReference>
<evidence type="ECO:0000313" key="8">
    <source>
        <dbReference type="EMBL" id="AUB85704.1"/>
    </source>
</evidence>
<dbReference type="InterPro" id="IPR013767">
    <property type="entry name" value="PAS_fold"/>
</dbReference>
<dbReference type="PROSITE" id="PS50887">
    <property type="entry name" value="GGDEF"/>
    <property type="match status" value="1"/>
</dbReference>
<evidence type="ECO:0000256" key="1">
    <source>
        <dbReference type="ARBA" id="ARBA00001946"/>
    </source>
</evidence>
<proteinExistence type="predicted"/>
<dbReference type="SUPFAM" id="SSF55785">
    <property type="entry name" value="PYP-like sensor domain (PAS domain)"/>
    <property type="match status" value="3"/>
</dbReference>
<dbReference type="GO" id="GO:0006355">
    <property type="term" value="P:regulation of DNA-templated transcription"/>
    <property type="evidence" value="ECO:0007669"/>
    <property type="project" value="InterPro"/>
</dbReference>
<dbReference type="Gene3D" id="3.30.70.270">
    <property type="match status" value="1"/>
</dbReference>
<sequence length="1266" mass="137222">MTKDVATIAADAPLSVALDQMTTRRIRSVLVHDGGALVGIVTGHDLITAAARGTAFVTPVAALMSYPVLRLPAHTPLASAYGRMRRTGLRHLVVTGRDGTPAGIVSETDFFQHLSAAQLTSALTVADIMDLSPATLGPEATLAQVLMAVATAPSDCAVVTRGAQPLVIVTEGSLLARLRAGADLLATRLIDQSDKVVTLNTVAASASLAEARALFRSRKVHTLAVVHPDGALAGVLALRGLIGAALPDRGDGRAGVPSTTAPSRVRLRQFQRAVQQSPVSVIITDTEGTIEYVNPRFCEVTGYREDEVLGRNPRLLKSGAQDATFYQALWRAISAGRVWKGELCNRRRDTSLYWEAATISPVRDDRGDIVNFVAVKEDITARKRAERALRESESKYRGLIASLSGEYLLYRREPAGPMTYLSPSVEHMTGYTPAELEGPWISHLTDHPLNQSALETSRRALEGARQEPYDIEIRVKSGDVKRLRVSESPLFNLQGQVVAVQGIAQDVTELHRTRVLLDGRSRVLERLARGRPQAEVLEAITAYIAEAQPGAMPAVYLLDQDGPRLWLGAAPALPAHFNRALDGGAIGPGVGTCASVSDQDPLVVCEDIRSHPDWAALREIILTTELRACWSHPIRGRSGRVLGTFAIYHRESRRPAPREREIIAAAADLAAVVLDYFQAQVALGHAEERERLLLISTTEGVLGVDRLGITTFVNPAAARMLGYLPEELTGTVIHDRIHRPTVGHADSRAAENHPLAHCPLVAPALDGRARHGIRETLYRRDGSAVPVELWSNPVLVDGQLAGAAVTFRDISERLEQEQRIHFLAFHDALTGLPNRNLLRESLDRELARLRRHDTPFALYLLDLDHFKDVNDSLGHPAGDELLQVVAERLRAQLRAEDSVARMGGDEFAIIQSYTGGADGVARLANRLVDALARPIPIRGREIRIGASLGVVMVNDPLDADTLMAQADVALYEAKGRGRNRYALFAPDMARALERELEIVGSLSQAIANGDLHLVYQPQVRIASGALYAVEALVRWHHRRLGALLPGDFVPILERRGTVARLDGWVLRQAARQARDWTRRGCPFGRLAVNLSTLYPDDGQGAATPPDLIRRHGGNPQDLELELTERMLTRETYGIAESIAAIRGAGMGIAIDDFGTGYASLSYLRRFNPRTLKIDRALVADMAGDQGAAEIVKAAIALGRALGLALVAEGVEDSAQADYLVAYGCELAQGYLYGGALEIEAFNERFFADCTPVGEGTGSDQAASDSR</sequence>
<keyword evidence="2" id="KW-0129">CBS domain</keyword>
<dbReference type="NCBIfam" id="TIGR00229">
    <property type="entry name" value="sensory_box"/>
    <property type="match status" value="3"/>
</dbReference>
<dbReference type="InterPro" id="IPR000644">
    <property type="entry name" value="CBS_dom"/>
</dbReference>
<feature type="domain" description="CBS" evidence="7">
    <location>
        <begin position="64"/>
        <end position="121"/>
    </location>
</feature>
<dbReference type="NCBIfam" id="TIGR00254">
    <property type="entry name" value="GGDEF"/>
    <property type="match status" value="1"/>
</dbReference>
<feature type="domain" description="EAL" evidence="5">
    <location>
        <begin position="995"/>
        <end position="1249"/>
    </location>
</feature>
<feature type="domain" description="CBS" evidence="7">
    <location>
        <begin position="1"/>
        <end position="56"/>
    </location>
</feature>
<evidence type="ECO:0000259" key="4">
    <source>
        <dbReference type="PROSITE" id="PS50113"/>
    </source>
</evidence>
<evidence type="ECO:0008006" key="10">
    <source>
        <dbReference type="Google" id="ProtNLM"/>
    </source>
</evidence>
<dbReference type="Pfam" id="PF00571">
    <property type="entry name" value="CBS"/>
    <property type="match status" value="3"/>
</dbReference>
<dbReference type="SMART" id="SM00116">
    <property type="entry name" value="CBS"/>
    <property type="match status" value="4"/>
</dbReference>
<dbReference type="Proteomes" id="UP000232638">
    <property type="component" value="Plasmid pTs485"/>
</dbReference>
<dbReference type="EMBL" id="CP020372">
    <property type="protein sequence ID" value="AUB85704.1"/>
    <property type="molecule type" value="Genomic_DNA"/>
</dbReference>
<dbReference type="SUPFAM" id="SSF55781">
    <property type="entry name" value="GAF domain-like"/>
    <property type="match status" value="1"/>
</dbReference>
<feature type="domain" description="PAC" evidence="4">
    <location>
        <begin position="467"/>
        <end position="519"/>
    </location>
</feature>
<dbReference type="InterPro" id="IPR000160">
    <property type="entry name" value="GGDEF_dom"/>
</dbReference>
<dbReference type="CDD" id="cd02205">
    <property type="entry name" value="CBS_pair_SF"/>
    <property type="match status" value="2"/>
</dbReference>
<dbReference type="Gene3D" id="3.30.450.20">
    <property type="entry name" value="PAS domain"/>
    <property type="match status" value="3"/>
</dbReference>
<dbReference type="InterPro" id="IPR001610">
    <property type="entry name" value="PAC"/>
</dbReference>
<dbReference type="Pfam" id="PF13185">
    <property type="entry name" value="GAF_2"/>
    <property type="match status" value="1"/>
</dbReference>
<dbReference type="Gene3D" id="3.20.20.450">
    <property type="entry name" value="EAL domain"/>
    <property type="match status" value="1"/>
</dbReference>
<comment type="cofactor">
    <cofactor evidence="1">
        <name>Mg(2+)</name>
        <dbReference type="ChEBI" id="CHEBI:18420"/>
    </cofactor>
</comment>
<dbReference type="InterPro" id="IPR052155">
    <property type="entry name" value="Biofilm_reg_signaling"/>
</dbReference>
<dbReference type="PROSITE" id="PS50112">
    <property type="entry name" value="PAS"/>
    <property type="match status" value="3"/>
</dbReference>
<dbReference type="SUPFAM" id="SSF54631">
    <property type="entry name" value="CBS-domain pair"/>
    <property type="match status" value="2"/>
</dbReference>
<dbReference type="SUPFAM" id="SSF141868">
    <property type="entry name" value="EAL domain-like"/>
    <property type="match status" value="1"/>
</dbReference>
<dbReference type="KEGG" id="tsy:THSYN_32995"/>
<feature type="domain" description="PAC" evidence="4">
    <location>
        <begin position="339"/>
        <end position="391"/>
    </location>
</feature>
<dbReference type="InterPro" id="IPR035965">
    <property type="entry name" value="PAS-like_dom_sf"/>
</dbReference>
<dbReference type="SMART" id="SM00052">
    <property type="entry name" value="EAL"/>
    <property type="match status" value="1"/>
</dbReference>
<dbReference type="InterPro" id="IPR043128">
    <property type="entry name" value="Rev_trsase/Diguanyl_cyclase"/>
</dbReference>
<geneLocation type="plasmid" evidence="9">
    <name>pts485</name>
</geneLocation>
<organism evidence="8 9">
    <name type="scientific">Candidatus Thiodictyon syntrophicum</name>
    <dbReference type="NCBI Taxonomy" id="1166950"/>
    <lineage>
        <taxon>Bacteria</taxon>
        <taxon>Pseudomonadati</taxon>
        <taxon>Pseudomonadota</taxon>
        <taxon>Gammaproteobacteria</taxon>
        <taxon>Chromatiales</taxon>
        <taxon>Chromatiaceae</taxon>
        <taxon>Thiodictyon</taxon>
    </lineage>
</organism>
<dbReference type="Gene3D" id="3.30.450.40">
    <property type="match status" value="1"/>
</dbReference>
<dbReference type="SMART" id="SM00065">
    <property type="entry name" value="GAF"/>
    <property type="match status" value="1"/>
</dbReference>
<dbReference type="SUPFAM" id="SSF55073">
    <property type="entry name" value="Nucleotide cyclase"/>
    <property type="match status" value="1"/>
</dbReference>
<dbReference type="InterPro" id="IPR000700">
    <property type="entry name" value="PAS-assoc_C"/>
</dbReference>
<dbReference type="OrthoDB" id="8553030at2"/>
<evidence type="ECO:0000256" key="2">
    <source>
        <dbReference type="PROSITE-ProRule" id="PRU00703"/>
    </source>
</evidence>
<dbReference type="SMART" id="SM00091">
    <property type="entry name" value="PAS"/>
    <property type="match status" value="3"/>
</dbReference>
<dbReference type="Pfam" id="PF00563">
    <property type="entry name" value="EAL"/>
    <property type="match status" value="1"/>
</dbReference>
<reference evidence="8 9" key="1">
    <citation type="submission" date="2017-03" db="EMBL/GenBank/DDBJ databases">
        <title>Complete genome sequence of Candidatus 'Thiodictyon syntrophicum' sp. nov. strain Cad16T, a photolithoautotroph purple sulfur bacterium isolated from an alpine meromictic lake.</title>
        <authorList>
            <person name="Luedin S.M."/>
            <person name="Pothier J.F."/>
            <person name="Danza F."/>
            <person name="Storelli N."/>
            <person name="Wittwer M."/>
            <person name="Tonolla M."/>
        </authorList>
    </citation>
    <scope>NUCLEOTIDE SEQUENCE [LARGE SCALE GENOMIC DNA]</scope>
    <source>
        <strain evidence="8 9">Cad16T</strain>
        <plasmid evidence="9">Plasmid pts485</plasmid>
    </source>
</reference>
<dbReference type="SMART" id="SM00267">
    <property type="entry name" value="GGDEF"/>
    <property type="match status" value="1"/>
</dbReference>
<keyword evidence="9" id="KW-1185">Reference proteome</keyword>
<dbReference type="InterPro" id="IPR029787">
    <property type="entry name" value="Nucleotide_cyclase"/>
</dbReference>
<feature type="domain" description="GGDEF" evidence="6">
    <location>
        <begin position="854"/>
        <end position="986"/>
    </location>
</feature>
<dbReference type="Pfam" id="PF00989">
    <property type="entry name" value="PAS"/>
    <property type="match status" value="1"/>
</dbReference>
<protein>
    <recommendedName>
        <fullName evidence="10">Diguanylate cyclase</fullName>
    </recommendedName>
</protein>
<evidence type="ECO:0000259" key="5">
    <source>
        <dbReference type="PROSITE" id="PS50883"/>
    </source>
</evidence>
<evidence type="ECO:0000259" key="7">
    <source>
        <dbReference type="PROSITE" id="PS51371"/>
    </source>
</evidence>
<dbReference type="InterPro" id="IPR029016">
    <property type="entry name" value="GAF-like_dom_sf"/>
</dbReference>
<dbReference type="FunFam" id="3.30.70.270:FF:000001">
    <property type="entry name" value="Diguanylate cyclase domain protein"/>
    <property type="match status" value="1"/>
</dbReference>
<dbReference type="SMART" id="SM00086">
    <property type="entry name" value="PAC"/>
    <property type="match status" value="3"/>
</dbReference>
<dbReference type="Pfam" id="PF13426">
    <property type="entry name" value="PAS_9"/>
    <property type="match status" value="2"/>
</dbReference>
<dbReference type="AlphaFoldDB" id="A0A2K8UJF9"/>
<dbReference type="InterPro" id="IPR000014">
    <property type="entry name" value="PAS"/>
</dbReference>
<feature type="domain" description="PAS" evidence="3">
    <location>
        <begin position="266"/>
        <end position="312"/>
    </location>
</feature>
<dbReference type="PANTHER" id="PTHR44757">
    <property type="entry name" value="DIGUANYLATE CYCLASE DGCP"/>
    <property type="match status" value="1"/>
</dbReference>
<dbReference type="PROSITE" id="PS50113">
    <property type="entry name" value="PAC"/>
    <property type="match status" value="2"/>
</dbReference>